<keyword evidence="3" id="KW-1185">Reference proteome</keyword>
<gene>
    <name evidence="2" type="ORF">GXW71_17245</name>
</gene>
<sequence>MHRPSRLVAVLAAVSVAGCVVAPGPVEQQATQASIACQQGYQQACQDAAYLQQAASAERAQAQQDANVGAAVAAGVVGLAAGAAIVGSSGRHYHGRSHYGRGHHYHRGRHYGRGHYRRW</sequence>
<dbReference type="RefSeq" id="WP_211853782.1">
    <property type="nucleotide sequence ID" value="NZ_JAAGBB010000020.1"/>
</dbReference>
<evidence type="ECO:0000313" key="3">
    <source>
        <dbReference type="Proteomes" id="UP001196870"/>
    </source>
</evidence>
<evidence type="ECO:0008006" key="4">
    <source>
        <dbReference type="Google" id="ProtNLM"/>
    </source>
</evidence>
<evidence type="ECO:0000256" key="1">
    <source>
        <dbReference type="SAM" id="SignalP"/>
    </source>
</evidence>
<evidence type="ECO:0000313" key="2">
    <source>
        <dbReference type="EMBL" id="MBR0666109.1"/>
    </source>
</evidence>
<comment type="caution">
    <text evidence="2">The sequence shown here is derived from an EMBL/GenBank/DDBJ whole genome shotgun (WGS) entry which is preliminary data.</text>
</comment>
<keyword evidence="1" id="KW-0732">Signal</keyword>
<dbReference type="Proteomes" id="UP001196870">
    <property type="component" value="Unassembled WGS sequence"/>
</dbReference>
<protein>
    <recommendedName>
        <fullName evidence="4">Lipoprotein</fullName>
    </recommendedName>
</protein>
<reference evidence="3" key="1">
    <citation type="journal article" date="2021" name="Syst. Appl. Microbiol.">
        <title>Roseomonas hellenica sp. nov., isolated from roots of wild-growing Alkanna tinctoria.</title>
        <authorList>
            <person name="Rat A."/>
            <person name="Naranjo H.D."/>
            <person name="Lebbe L."/>
            <person name="Cnockaert M."/>
            <person name="Krigas N."/>
            <person name="Grigoriadou K."/>
            <person name="Maloupa E."/>
            <person name="Willems A."/>
        </authorList>
    </citation>
    <scope>NUCLEOTIDE SEQUENCE [LARGE SCALE GENOMIC DNA]</scope>
    <source>
        <strain evidence="3">LMG 31523</strain>
    </source>
</reference>
<feature type="chain" id="PRO_5047172768" description="Lipoprotein" evidence="1">
    <location>
        <begin position="23"/>
        <end position="119"/>
    </location>
</feature>
<feature type="signal peptide" evidence="1">
    <location>
        <begin position="1"/>
        <end position="22"/>
    </location>
</feature>
<organism evidence="2 3">
    <name type="scientific">Plastoroseomonas hellenica</name>
    <dbReference type="NCBI Taxonomy" id="2687306"/>
    <lineage>
        <taxon>Bacteria</taxon>
        <taxon>Pseudomonadati</taxon>
        <taxon>Pseudomonadota</taxon>
        <taxon>Alphaproteobacteria</taxon>
        <taxon>Acetobacterales</taxon>
        <taxon>Acetobacteraceae</taxon>
        <taxon>Plastoroseomonas</taxon>
    </lineage>
</organism>
<proteinExistence type="predicted"/>
<accession>A0ABS5F0P4</accession>
<dbReference type="PROSITE" id="PS51257">
    <property type="entry name" value="PROKAR_LIPOPROTEIN"/>
    <property type="match status" value="1"/>
</dbReference>
<dbReference type="EMBL" id="JAAGBB010000020">
    <property type="protein sequence ID" value="MBR0666109.1"/>
    <property type="molecule type" value="Genomic_DNA"/>
</dbReference>
<name>A0ABS5F0P4_9PROT</name>